<dbReference type="AlphaFoldDB" id="A0A8B9IJ05"/>
<evidence type="ECO:0000256" key="1">
    <source>
        <dbReference type="SAM" id="Phobius"/>
    </source>
</evidence>
<sequence>MGLKSFWKSYKVLIVMGAGLGLVHWGWFHIKSSPIFQVKTENFVSSLGSNAEHSSSFVLVLKQLKSL</sequence>
<keyword evidence="1" id="KW-0812">Transmembrane</keyword>
<keyword evidence="1" id="KW-0472">Membrane</keyword>
<evidence type="ECO:0000313" key="2">
    <source>
        <dbReference type="Ensembl" id="ENSACDP00005011980.1"/>
    </source>
</evidence>
<organism evidence="2 3">
    <name type="scientific">Anser cygnoides</name>
    <name type="common">Swan goose</name>
    <dbReference type="NCBI Taxonomy" id="8845"/>
    <lineage>
        <taxon>Eukaryota</taxon>
        <taxon>Metazoa</taxon>
        <taxon>Chordata</taxon>
        <taxon>Craniata</taxon>
        <taxon>Vertebrata</taxon>
        <taxon>Euteleostomi</taxon>
        <taxon>Archelosauria</taxon>
        <taxon>Archosauria</taxon>
        <taxon>Dinosauria</taxon>
        <taxon>Saurischia</taxon>
        <taxon>Theropoda</taxon>
        <taxon>Coelurosauria</taxon>
        <taxon>Aves</taxon>
        <taxon>Neognathae</taxon>
        <taxon>Galloanserae</taxon>
        <taxon>Anseriformes</taxon>
        <taxon>Anatidae</taxon>
        <taxon>Anserinae</taxon>
        <taxon>Anser</taxon>
    </lineage>
</organism>
<evidence type="ECO:0000313" key="3">
    <source>
        <dbReference type="Proteomes" id="UP000694521"/>
    </source>
</evidence>
<name>A0A8B9IJ05_ANSCY</name>
<keyword evidence="1" id="KW-1133">Transmembrane helix</keyword>
<reference evidence="2" key="1">
    <citation type="submission" date="2025-08" db="UniProtKB">
        <authorList>
            <consortium name="Ensembl"/>
        </authorList>
    </citation>
    <scope>IDENTIFICATION</scope>
</reference>
<proteinExistence type="predicted"/>
<dbReference type="Proteomes" id="UP000694521">
    <property type="component" value="Unplaced"/>
</dbReference>
<protein>
    <submittedName>
        <fullName evidence="2">Uncharacterized protein</fullName>
    </submittedName>
</protein>
<accession>A0A8B9IJ05</accession>
<dbReference type="Ensembl" id="ENSACDT00005014482.1">
    <property type="protein sequence ID" value="ENSACDP00005011980.1"/>
    <property type="gene ID" value="ENSACDG00005008846.1"/>
</dbReference>
<keyword evidence="3" id="KW-1185">Reference proteome</keyword>
<feature type="transmembrane region" description="Helical" evidence="1">
    <location>
        <begin position="12"/>
        <end position="30"/>
    </location>
</feature>
<reference evidence="2" key="2">
    <citation type="submission" date="2025-09" db="UniProtKB">
        <authorList>
            <consortium name="Ensembl"/>
        </authorList>
    </citation>
    <scope>IDENTIFICATION</scope>
</reference>